<dbReference type="InterPro" id="IPR010663">
    <property type="entry name" value="Znf_FPG/IleRS"/>
</dbReference>
<sequence>MPEGDTVWRTARHLDEALTGRLLTRTDFRVPAYATLDLAGRLVIGTVSRGKHLLTRIGEEHTLHTHLKMEGSWHLYHPGTRWRRPPHEARVVLHTAEWLAVGFALGVTEVVHRDEEGDVVGHLGPDLLGPDWDEDEALRRLAGEPSRPVGVALLDQRNLAGVGNMYMAELCFLAGVHPDTPVAEVPDLRRLVRRARQVLEANKQRVQQATTGDLRRGRQLWVYARGRERCRRCGTPISYDENAGRPRYWCPRCQPGPGSRPVAAAGAEPPEGLDLS</sequence>
<evidence type="ECO:0000256" key="16">
    <source>
        <dbReference type="SAM" id="MobiDB-lite"/>
    </source>
</evidence>
<dbReference type="GO" id="GO:0003684">
    <property type="term" value="F:damaged DNA binding"/>
    <property type="evidence" value="ECO:0007669"/>
    <property type="project" value="InterPro"/>
</dbReference>
<comment type="cofactor">
    <cofactor evidence="1">
        <name>Zn(2+)</name>
        <dbReference type="ChEBI" id="CHEBI:29105"/>
    </cofactor>
</comment>
<evidence type="ECO:0000256" key="5">
    <source>
        <dbReference type="ARBA" id="ARBA00022763"/>
    </source>
</evidence>
<dbReference type="PROSITE" id="PS51068">
    <property type="entry name" value="FPG_CAT"/>
    <property type="match status" value="1"/>
</dbReference>
<evidence type="ECO:0000256" key="12">
    <source>
        <dbReference type="ARBA" id="ARBA00023268"/>
    </source>
</evidence>
<evidence type="ECO:0000256" key="15">
    <source>
        <dbReference type="PROSITE-ProRule" id="PRU00391"/>
    </source>
</evidence>
<evidence type="ECO:0000256" key="2">
    <source>
        <dbReference type="ARBA" id="ARBA00009409"/>
    </source>
</evidence>
<dbReference type="SUPFAM" id="SSF57716">
    <property type="entry name" value="Glucocorticoid receptor-like (DNA-binding domain)"/>
    <property type="match status" value="1"/>
</dbReference>
<dbReference type="InterPro" id="IPR010979">
    <property type="entry name" value="Ribosomal_uS13-like_H2TH"/>
</dbReference>
<dbReference type="PROSITE" id="PS51066">
    <property type="entry name" value="ZF_FPG_2"/>
    <property type="match status" value="1"/>
</dbReference>
<evidence type="ECO:0000256" key="1">
    <source>
        <dbReference type="ARBA" id="ARBA00001947"/>
    </source>
</evidence>
<comment type="catalytic activity">
    <reaction evidence="14">
        <text>2'-deoxyribonucleotide-(2'-deoxyribose 5'-phosphate)-2'-deoxyribonucleotide-DNA = a 3'-end 2'-deoxyribonucleotide-(2,3-dehydro-2,3-deoxyribose 5'-phosphate)-DNA + a 5'-end 5'-phospho-2'-deoxyribonucleoside-DNA + H(+)</text>
        <dbReference type="Rhea" id="RHEA:66592"/>
        <dbReference type="Rhea" id="RHEA-COMP:13180"/>
        <dbReference type="Rhea" id="RHEA-COMP:16897"/>
        <dbReference type="Rhea" id="RHEA-COMP:17067"/>
        <dbReference type="ChEBI" id="CHEBI:15378"/>
        <dbReference type="ChEBI" id="CHEBI:136412"/>
        <dbReference type="ChEBI" id="CHEBI:157695"/>
        <dbReference type="ChEBI" id="CHEBI:167181"/>
        <dbReference type="EC" id="4.2.99.18"/>
    </reaction>
</comment>
<keyword evidence="19" id="KW-0255">Endonuclease</keyword>
<accession>A0A6J4MP78</accession>
<evidence type="ECO:0000259" key="17">
    <source>
        <dbReference type="PROSITE" id="PS51066"/>
    </source>
</evidence>
<dbReference type="InterPro" id="IPR044090">
    <property type="entry name" value="Nei2_N"/>
</dbReference>
<organism evidence="19">
    <name type="scientific">uncultured Nocardioidaceae bacterium</name>
    <dbReference type="NCBI Taxonomy" id="253824"/>
    <lineage>
        <taxon>Bacteria</taxon>
        <taxon>Bacillati</taxon>
        <taxon>Actinomycetota</taxon>
        <taxon>Actinomycetes</taxon>
        <taxon>Propionibacteriales</taxon>
        <taxon>Nocardioidaceae</taxon>
        <taxon>environmental samples</taxon>
    </lineage>
</organism>
<dbReference type="Pfam" id="PF06827">
    <property type="entry name" value="zf-FPG_IleRS"/>
    <property type="match status" value="1"/>
</dbReference>
<comment type="similarity">
    <text evidence="2">Belongs to the FPG family.</text>
</comment>
<dbReference type="SMART" id="SM01232">
    <property type="entry name" value="H2TH"/>
    <property type="match status" value="1"/>
</dbReference>
<dbReference type="SMART" id="SM00898">
    <property type="entry name" value="Fapy_DNA_glyco"/>
    <property type="match status" value="1"/>
</dbReference>
<keyword evidence="7" id="KW-0378">Hydrolase</keyword>
<dbReference type="InterPro" id="IPR015886">
    <property type="entry name" value="H2TH_FPG"/>
</dbReference>
<keyword evidence="12" id="KW-0511">Multifunctional enzyme</keyword>
<keyword evidence="8" id="KW-0862">Zinc</keyword>
<gene>
    <name evidence="19" type="ORF">AVDCRST_MAG34-2790</name>
</gene>
<keyword evidence="11" id="KW-0456">Lyase</keyword>
<dbReference type="Pfam" id="PF06831">
    <property type="entry name" value="H2TH"/>
    <property type="match status" value="1"/>
</dbReference>
<dbReference type="Gene3D" id="1.10.8.50">
    <property type="match status" value="1"/>
</dbReference>
<keyword evidence="19" id="KW-0540">Nuclease</keyword>
<dbReference type="GO" id="GO:0140078">
    <property type="term" value="F:class I DNA-(apurinic or apyrimidinic site) endonuclease activity"/>
    <property type="evidence" value="ECO:0007669"/>
    <property type="project" value="UniProtKB-EC"/>
</dbReference>
<dbReference type="InterPro" id="IPR012319">
    <property type="entry name" value="FPG_cat"/>
</dbReference>
<dbReference type="Gene3D" id="3.20.190.10">
    <property type="entry name" value="MutM-like, N-terminal"/>
    <property type="match status" value="1"/>
</dbReference>
<name>A0A6J4MP78_9ACTN</name>
<keyword evidence="9" id="KW-0238">DNA-binding</keyword>
<feature type="compositionally biased region" description="Low complexity" evidence="16">
    <location>
        <begin position="263"/>
        <end position="276"/>
    </location>
</feature>
<feature type="domain" description="Formamidopyrimidine-DNA glycosylase catalytic" evidence="18">
    <location>
        <begin position="2"/>
        <end position="129"/>
    </location>
</feature>
<evidence type="ECO:0000256" key="13">
    <source>
        <dbReference type="ARBA" id="ARBA00023295"/>
    </source>
</evidence>
<dbReference type="SUPFAM" id="SSF81624">
    <property type="entry name" value="N-terminal domain of MutM-like DNA repair proteins"/>
    <property type="match status" value="1"/>
</dbReference>
<evidence type="ECO:0000256" key="3">
    <source>
        <dbReference type="ARBA" id="ARBA00012720"/>
    </source>
</evidence>
<evidence type="ECO:0000256" key="4">
    <source>
        <dbReference type="ARBA" id="ARBA00022723"/>
    </source>
</evidence>
<evidence type="ECO:0000256" key="14">
    <source>
        <dbReference type="ARBA" id="ARBA00044632"/>
    </source>
</evidence>
<evidence type="ECO:0000256" key="11">
    <source>
        <dbReference type="ARBA" id="ARBA00023239"/>
    </source>
</evidence>
<evidence type="ECO:0000256" key="6">
    <source>
        <dbReference type="ARBA" id="ARBA00022771"/>
    </source>
</evidence>
<dbReference type="EMBL" id="CADCUI010000078">
    <property type="protein sequence ID" value="CAA9365218.1"/>
    <property type="molecule type" value="Genomic_DNA"/>
</dbReference>
<protein>
    <recommendedName>
        <fullName evidence="3">DNA-(apurinic or apyrimidinic site) lyase</fullName>
        <ecNumber evidence="3">4.2.99.18</ecNumber>
    </recommendedName>
</protein>
<evidence type="ECO:0000313" key="19">
    <source>
        <dbReference type="EMBL" id="CAA9365218.1"/>
    </source>
</evidence>
<dbReference type="InterPro" id="IPR015887">
    <property type="entry name" value="DNA_glyclase_Znf_dom_DNA_BS"/>
</dbReference>
<dbReference type="PANTHER" id="PTHR42697">
    <property type="entry name" value="ENDONUCLEASE 8"/>
    <property type="match status" value="1"/>
</dbReference>
<dbReference type="SUPFAM" id="SSF46946">
    <property type="entry name" value="S13-like H2TH domain"/>
    <property type="match status" value="1"/>
</dbReference>
<reference evidence="19" key="1">
    <citation type="submission" date="2020-02" db="EMBL/GenBank/DDBJ databases">
        <authorList>
            <person name="Meier V. D."/>
        </authorList>
    </citation>
    <scope>NUCLEOTIDE SEQUENCE</scope>
    <source>
        <strain evidence="19">AVDCRST_MAG34</strain>
    </source>
</reference>
<feature type="region of interest" description="Disordered" evidence="16">
    <location>
        <begin position="257"/>
        <end position="276"/>
    </location>
</feature>
<keyword evidence="5" id="KW-0227">DNA damage</keyword>
<dbReference type="InterPro" id="IPR035937">
    <property type="entry name" value="FPG_N"/>
</dbReference>
<dbReference type="AlphaFoldDB" id="A0A6J4MP78"/>
<keyword evidence="10" id="KW-0234">DNA repair</keyword>
<feature type="domain" description="FPG-type" evidence="17">
    <location>
        <begin position="221"/>
        <end position="255"/>
    </location>
</feature>
<dbReference type="EC" id="4.2.99.18" evidence="3"/>
<dbReference type="Pfam" id="PF01149">
    <property type="entry name" value="Fapy_DNA_glyco"/>
    <property type="match status" value="1"/>
</dbReference>
<keyword evidence="6 15" id="KW-0863">Zinc-finger</keyword>
<dbReference type="CDD" id="cd08971">
    <property type="entry name" value="AcNei2_N"/>
    <property type="match status" value="1"/>
</dbReference>
<proteinExistence type="inferred from homology"/>
<dbReference type="GO" id="GO:0006284">
    <property type="term" value="P:base-excision repair"/>
    <property type="evidence" value="ECO:0007669"/>
    <property type="project" value="InterPro"/>
</dbReference>
<dbReference type="PANTHER" id="PTHR42697:SF1">
    <property type="entry name" value="ENDONUCLEASE 8"/>
    <property type="match status" value="1"/>
</dbReference>
<evidence type="ECO:0000256" key="10">
    <source>
        <dbReference type="ARBA" id="ARBA00023204"/>
    </source>
</evidence>
<dbReference type="GO" id="GO:0008270">
    <property type="term" value="F:zinc ion binding"/>
    <property type="evidence" value="ECO:0007669"/>
    <property type="project" value="UniProtKB-KW"/>
</dbReference>
<evidence type="ECO:0000259" key="18">
    <source>
        <dbReference type="PROSITE" id="PS51068"/>
    </source>
</evidence>
<keyword evidence="4" id="KW-0479">Metal-binding</keyword>
<evidence type="ECO:0000256" key="9">
    <source>
        <dbReference type="ARBA" id="ARBA00023125"/>
    </source>
</evidence>
<evidence type="ECO:0000256" key="8">
    <source>
        <dbReference type="ARBA" id="ARBA00022833"/>
    </source>
</evidence>
<evidence type="ECO:0000256" key="7">
    <source>
        <dbReference type="ARBA" id="ARBA00022801"/>
    </source>
</evidence>
<keyword evidence="13" id="KW-0326">Glycosidase</keyword>
<dbReference type="InterPro" id="IPR000214">
    <property type="entry name" value="Znf_DNA_glyclase/AP_lyase"/>
</dbReference>
<dbReference type="PROSITE" id="PS01242">
    <property type="entry name" value="ZF_FPG_1"/>
    <property type="match status" value="1"/>
</dbReference>
<dbReference type="GO" id="GO:0000703">
    <property type="term" value="F:oxidized pyrimidine nucleobase lesion DNA N-glycosylase activity"/>
    <property type="evidence" value="ECO:0007669"/>
    <property type="project" value="TreeGrafter"/>
</dbReference>